<dbReference type="InterPro" id="IPR002108">
    <property type="entry name" value="ADF-H"/>
</dbReference>
<dbReference type="InterPro" id="IPR017904">
    <property type="entry name" value="ADF/Cofilin"/>
</dbReference>
<feature type="chain" id="PRO_5042003435" description="ADF-H domain-containing protein" evidence="3">
    <location>
        <begin position="24"/>
        <end position="165"/>
    </location>
</feature>
<dbReference type="InterPro" id="IPR029006">
    <property type="entry name" value="ADF-H/Gelsolin-like_dom_sf"/>
</dbReference>
<name>A0AAD9K9W9_9ANNE</name>
<evidence type="ECO:0000313" key="5">
    <source>
        <dbReference type="EMBL" id="KAK2167195.1"/>
    </source>
</evidence>
<evidence type="ECO:0000256" key="2">
    <source>
        <dbReference type="ARBA" id="ARBA00023203"/>
    </source>
</evidence>
<evidence type="ECO:0000313" key="6">
    <source>
        <dbReference type="Proteomes" id="UP001208570"/>
    </source>
</evidence>
<dbReference type="SUPFAM" id="SSF55753">
    <property type="entry name" value="Actin depolymerizing proteins"/>
    <property type="match status" value="1"/>
</dbReference>
<gene>
    <name evidence="5" type="ORF">LSH36_31g02100</name>
</gene>
<dbReference type="Proteomes" id="UP001208570">
    <property type="component" value="Unassembled WGS sequence"/>
</dbReference>
<evidence type="ECO:0000256" key="3">
    <source>
        <dbReference type="SAM" id="SignalP"/>
    </source>
</evidence>
<keyword evidence="2" id="KW-0009">Actin-binding</keyword>
<dbReference type="Gene3D" id="3.40.20.10">
    <property type="entry name" value="Severin"/>
    <property type="match status" value="1"/>
</dbReference>
<feature type="domain" description="ADF-H" evidence="4">
    <location>
        <begin position="21"/>
        <end position="159"/>
    </location>
</feature>
<dbReference type="EMBL" id="JAODUP010000031">
    <property type="protein sequence ID" value="KAK2167195.1"/>
    <property type="molecule type" value="Genomic_DNA"/>
</dbReference>
<keyword evidence="6" id="KW-1185">Reference proteome</keyword>
<feature type="signal peptide" evidence="3">
    <location>
        <begin position="1"/>
        <end position="23"/>
    </location>
</feature>
<dbReference type="AlphaFoldDB" id="A0AAD9K9W9"/>
<proteinExistence type="inferred from homology"/>
<sequence length="165" mass="18813">MLVHLTVCGQLPVWVCISSQASGVSVNPYCIQAFNEIKLKHLYRYIVYALTEDLTQIEVRKTAPPTATYDEFVEELIEAENLQQCRYGVYDAEYELKDGQKRNKLVFFLWSPECAKIKQKMVYTSSKDALKRALVGIGKDLQACDHGDLAWTNVLELCLRSEVAQ</sequence>
<dbReference type="SMART" id="SM00102">
    <property type="entry name" value="ADF"/>
    <property type="match status" value="1"/>
</dbReference>
<protein>
    <recommendedName>
        <fullName evidence="4">ADF-H domain-containing protein</fullName>
    </recommendedName>
</protein>
<keyword evidence="3" id="KW-0732">Signal</keyword>
<reference evidence="5" key="1">
    <citation type="journal article" date="2023" name="Mol. Biol. Evol.">
        <title>Third-Generation Sequencing Reveals the Adaptive Role of the Epigenome in Three Deep-Sea Polychaetes.</title>
        <authorList>
            <person name="Perez M."/>
            <person name="Aroh O."/>
            <person name="Sun Y."/>
            <person name="Lan Y."/>
            <person name="Juniper S.K."/>
            <person name="Young C.R."/>
            <person name="Angers B."/>
            <person name="Qian P.Y."/>
        </authorList>
    </citation>
    <scope>NUCLEOTIDE SEQUENCE</scope>
    <source>
        <strain evidence="5">P08H-3</strain>
    </source>
</reference>
<evidence type="ECO:0000259" key="4">
    <source>
        <dbReference type="PROSITE" id="PS51263"/>
    </source>
</evidence>
<comment type="caution">
    <text evidence="5">The sequence shown here is derived from an EMBL/GenBank/DDBJ whole genome shotgun (WGS) entry which is preliminary data.</text>
</comment>
<dbReference type="GO" id="GO:0003779">
    <property type="term" value="F:actin binding"/>
    <property type="evidence" value="ECO:0007669"/>
    <property type="project" value="UniProtKB-KW"/>
</dbReference>
<dbReference type="PRINTS" id="PR00006">
    <property type="entry name" value="COFILIN"/>
</dbReference>
<organism evidence="5 6">
    <name type="scientific">Paralvinella palmiformis</name>
    <dbReference type="NCBI Taxonomy" id="53620"/>
    <lineage>
        <taxon>Eukaryota</taxon>
        <taxon>Metazoa</taxon>
        <taxon>Spiralia</taxon>
        <taxon>Lophotrochozoa</taxon>
        <taxon>Annelida</taxon>
        <taxon>Polychaeta</taxon>
        <taxon>Sedentaria</taxon>
        <taxon>Canalipalpata</taxon>
        <taxon>Terebellida</taxon>
        <taxon>Terebelliformia</taxon>
        <taxon>Alvinellidae</taxon>
        <taxon>Paralvinella</taxon>
    </lineage>
</organism>
<dbReference type="CDD" id="cd11286">
    <property type="entry name" value="ADF_cofilin_like"/>
    <property type="match status" value="1"/>
</dbReference>
<dbReference type="PANTHER" id="PTHR11913">
    <property type="entry name" value="COFILIN-RELATED"/>
    <property type="match status" value="1"/>
</dbReference>
<accession>A0AAD9K9W9</accession>
<dbReference type="PROSITE" id="PS51263">
    <property type="entry name" value="ADF_H"/>
    <property type="match status" value="1"/>
</dbReference>
<dbReference type="GO" id="GO:0015629">
    <property type="term" value="C:actin cytoskeleton"/>
    <property type="evidence" value="ECO:0007669"/>
    <property type="project" value="InterPro"/>
</dbReference>
<evidence type="ECO:0000256" key="1">
    <source>
        <dbReference type="ARBA" id="ARBA00006844"/>
    </source>
</evidence>
<comment type="similarity">
    <text evidence="1">Belongs to the actin-binding proteins ADF family.</text>
</comment>
<dbReference type="Pfam" id="PF00241">
    <property type="entry name" value="Cofilin_ADF"/>
    <property type="match status" value="1"/>
</dbReference>
<dbReference type="GO" id="GO:0030042">
    <property type="term" value="P:actin filament depolymerization"/>
    <property type="evidence" value="ECO:0007669"/>
    <property type="project" value="InterPro"/>
</dbReference>